<evidence type="ECO:0000256" key="1">
    <source>
        <dbReference type="SAM" id="Coils"/>
    </source>
</evidence>
<evidence type="ECO:0000256" key="2">
    <source>
        <dbReference type="SAM" id="MobiDB-lite"/>
    </source>
</evidence>
<name>A0A0L7LG83_OPEBR</name>
<feature type="coiled-coil region" evidence="1">
    <location>
        <begin position="106"/>
        <end position="161"/>
    </location>
</feature>
<organism evidence="4 5">
    <name type="scientific">Operophtera brumata</name>
    <name type="common">Winter moth</name>
    <name type="synonym">Phalaena brumata</name>
    <dbReference type="NCBI Taxonomy" id="104452"/>
    <lineage>
        <taxon>Eukaryota</taxon>
        <taxon>Metazoa</taxon>
        <taxon>Ecdysozoa</taxon>
        <taxon>Arthropoda</taxon>
        <taxon>Hexapoda</taxon>
        <taxon>Insecta</taxon>
        <taxon>Pterygota</taxon>
        <taxon>Neoptera</taxon>
        <taxon>Endopterygota</taxon>
        <taxon>Lepidoptera</taxon>
        <taxon>Glossata</taxon>
        <taxon>Ditrysia</taxon>
        <taxon>Geometroidea</taxon>
        <taxon>Geometridae</taxon>
        <taxon>Larentiinae</taxon>
        <taxon>Operophtera</taxon>
    </lineage>
</organism>
<dbReference type="InterPro" id="IPR057251">
    <property type="entry name" value="FP_C"/>
</dbReference>
<evidence type="ECO:0000313" key="4">
    <source>
        <dbReference type="EMBL" id="KOB74394.1"/>
    </source>
</evidence>
<dbReference type="EMBL" id="JTDY01001253">
    <property type="protein sequence ID" value="KOB74394.1"/>
    <property type="molecule type" value="Genomic_DNA"/>
</dbReference>
<feature type="domain" description="FP protein C-terminal" evidence="3">
    <location>
        <begin position="252"/>
        <end position="303"/>
    </location>
</feature>
<dbReference type="Proteomes" id="UP000037510">
    <property type="component" value="Unassembled WGS sequence"/>
</dbReference>
<reference evidence="4 5" key="1">
    <citation type="journal article" date="2015" name="Genome Biol. Evol.">
        <title>The genome of winter moth (Operophtera brumata) provides a genomic perspective on sexual dimorphism and phenology.</title>
        <authorList>
            <person name="Derks M.F."/>
            <person name="Smit S."/>
            <person name="Salis L."/>
            <person name="Schijlen E."/>
            <person name="Bossers A."/>
            <person name="Mateman C."/>
            <person name="Pijl A.S."/>
            <person name="de Ridder D."/>
            <person name="Groenen M.A."/>
            <person name="Visser M.E."/>
            <person name="Megens H.J."/>
        </authorList>
    </citation>
    <scope>NUCLEOTIDE SEQUENCE [LARGE SCALE GENOMIC DNA]</scope>
    <source>
        <strain evidence="4">WM2013NL</strain>
        <tissue evidence="4">Head and thorax</tissue>
    </source>
</reference>
<accession>A0A0L7LG83</accession>
<gene>
    <name evidence="4" type="ORF">OBRU01_09179</name>
</gene>
<sequence length="311" mass="36075">MDSAISGEGKMIRTPPRPLNAAVSQPDIYGTPELQESDLKKTVRKRKYTDDTTHSMNDMFSNVLQMFKELKTSQDEQFSKISEEIGSLKTQNEILLKANAEIKSSLTFIAEEQNELKTRVDDLEKREKSSQMYVCELEEQLENVERKIRERSIEINNLTTENNEDMMTAIEKIHKTLKLEYDSRDIRSAYRITTKANRPRPIIIEYTTTQKKITLLRAFKEFNKIEKAEKFNTSTIGVAGVKQNIYINELLTKKARHLHYLARDLIKRSSWKFCWSAKGKIFIRKEEGQPAVELKSEDQIKALENSKGTLD</sequence>
<proteinExistence type="predicted"/>
<comment type="caution">
    <text evidence="4">The sequence shown here is derived from an EMBL/GenBank/DDBJ whole genome shotgun (WGS) entry which is preliminary data.</text>
</comment>
<keyword evidence="5" id="KW-1185">Reference proteome</keyword>
<feature type="region of interest" description="Disordered" evidence="2">
    <location>
        <begin position="1"/>
        <end position="21"/>
    </location>
</feature>
<keyword evidence="1" id="KW-0175">Coiled coil</keyword>
<protein>
    <submittedName>
        <fullName evidence="4">Zinc finger DNA binding protein</fullName>
    </submittedName>
</protein>
<evidence type="ECO:0000259" key="3">
    <source>
        <dbReference type="Pfam" id="PF25298"/>
    </source>
</evidence>
<evidence type="ECO:0000313" key="5">
    <source>
        <dbReference type="Proteomes" id="UP000037510"/>
    </source>
</evidence>
<dbReference type="Pfam" id="PF25298">
    <property type="entry name" value="Baculo_FP_2nd"/>
    <property type="match status" value="1"/>
</dbReference>
<dbReference type="AlphaFoldDB" id="A0A0L7LG83"/>